<dbReference type="EMBL" id="MU864003">
    <property type="protein sequence ID" value="KAK4195771.1"/>
    <property type="molecule type" value="Genomic_DNA"/>
</dbReference>
<name>A0AAN7ANX7_9PEZI</name>
<dbReference type="Proteomes" id="UP001303160">
    <property type="component" value="Unassembled WGS sequence"/>
</dbReference>
<evidence type="ECO:0000313" key="1">
    <source>
        <dbReference type="EMBL" id="KAK4195771.1"/>
    </source>
</evidence>
<evidence type="ECO:0000313" key="2">
    <source>
        <dbReference type="Proteomes" id="UP001303160"/>
    </source>
</evidence>
<comment type="caution">
    <text evidence="1">The sequence shown here is derived from an EMBL/GenBank/DDBJ whole genome shotgun (WGS) entry which is preliminary data.</text>
</comment>
<keyword evidence="2" id="KW-1185">Reference proteome</keyword>
<protein>
    <submittedName>
        <fullName evidence="1">Uncharacterized protein</fullName>
    </submittedName>
</protein>
<gene>
    <name evidence="1" type="ORF">QBC40DRAFT_310415</name>
</gene>
<sequence length="85" mass="9369">MASRLLLFSPLSARVGNFPGLPSQHRRECPPFSLTWLRSPTPSPERPWTEPPKFCPATTSACICCGATNCTAPLPFNRVPTHHPQ</sequence>
<reference evidence="1" key="1">
    <citation type="journal article" date="2023" name="Mol. Phylogenet. Evol.">
        <title>Genome-scale phylogeny and comparative genomics of the fungal order Sordariales.</title>
        <authorList>
            <person name="Hensen N."/>
            <person name="Bonometti L."/>
            <person name="Westerberg I."/>
            <person name="Brannstrom I.O."/>
            <person name="Guillou S."/>
            <person name="Cros-Aarteil S."/>
            <person name="Calhoun S."/>
            <person name="Haridas S."/>
            <person name="Kuo A."/>
            <person name="Mondo S."/>
            <person name="Pangilinan J."/>
            <person name="Riley R."/>
            <person name="LaButti K."/>
            <person name="Andreopoulos B."/>
            <person name="Lipzen A."/>
            <person name="Chen C."/>
            <person name="Yan M."/>
            <person name="Daum C."/>
            <person name="Ng V."/>
            <person name="Clum A."/>
            <person name="Steindorff A."/>
            <person name="Ohm R.A."/>
            <person name="Martin F."/>
            <person name="Silar P."/>
            <person name="Natvig D.O."/>
            <person name="Lalanne C."/>
            <person name="Gautier V."/>
            <person name="Ament-Velasquez S.L."/>
            <person name="Kruys A."/>
            <person name="Hutchinson M.I."/>
            <person name="Powell A.J."/>
            <person name="Barry K."/>
            <person name="Miller A.N."/>
            <person name="Grigoriev I.V."/>
            <person name="Debuchy R."/>
            <person name="Gladieux P."/>
            <person name="Hiltunen Thoren M."/>
            <person name="Johannesson H."/>
        </authorList>
    </citation>
    <scope>NUCLEOTIDE SEQUENCE</scope>
    <source>
        <strain evidence="1">CBS 315.58</strain>
    </source>
</reference>
<organism evidence="1 2">
    <name type="scientific">Triangularia verruculosa</name>
    <dbReference type="NCBI Taxonomy" id="2587418"/>
    <lineage>
        <taxon>Eukaryota</taxon>
        <taxon>Fungi</taxon>
        <taxon>Dikarya</taxon>
        <taxon>Ascomycota</taxon>
        <taxon>Pezizomycotina</taxon>
        <taxon>Sordariomycetes</taxon>
        <taxon>Sordariomycetidae</taxon>
        <taxon>Sordariales</taxon>
        <taxon>Podosporaceae</taxon>
        <taxon>Triangularia</taxon>
    </lineage>
</organism>
<proteinExistence type="predicted"/>
<accession>A0AAN7ANX7</accession>
<reference evidence="1" key="2">
    <citation type="submission" date="2023-05" db="EMBL/GenBank/DDBJ databases">
        <authorList>
            <consortium name="Lawrence Berkeley National Laboratory"/>
            <person name="Steindorff A."/>
            <person name="Hensen N."/>
            <person name="Bonometti L."/>
            <person name="Westerberg I."/>
            <person name="Brannstrom I.O."/>
            <person name="Guillou S."/>
            <person name="Cros-Aarteil S."/>
            <person name="Calhoun S."/>
            <person name="Haridas S."/>
            <person name="Kuo A."/>
            <person name="Mondo S."/>
            <person name="Pangilinan J."/>
            <person name="Riley R."/>
            <person name="Labutti K."/>
            <person name="Andreopoulos B."/>
            <person name="Lipzen A."/>
            <person name="Chen C."/>
            <person name="Yanf M."/>
            <person name="Daum C."/>
            <person name="Ng V."/>
            <person name="Clum A."/>
            <person name="Ohm R."/>
            <person name="Martin F."/>
            <person name="Silar P."/>
            <person name="Natvig D."/>
            <person name="Lalanne C."/>
            <person name="Gautier V."/>
            <person name="Ament-Velasquez S.L."/>
            <person name="Kruys A."/>
            <person name="Hutchinson M.I."/>
            <person name="Powell A.J."/>
            <person name="Barry K."/>
            <person name="Miller A.N."/>
            <person name="Grigoriev I.V."/>
            <person name="Debuchy R."/>
            <person name="Gladieux P."/>
            <person name="Thoren M.H."/>
            <person name="Johannesson H."/>
        </authorList>
    </citation>
    <scope>NUCLEOTIDE SEQUENCE</scope>
    <source>
        <strain evidence="1">CBS 315.58</strain>
    </source>
</reference>
<dbReference type="AlphaFoldDB" id="A0AAN7ANX7"/>